<dbReference type="KEGG" id="lcc:B488_01580"/>
<dbReference type="GO" id="GO:0008270">
    <property type="term" value="F:zinc ion binding"/>
    <property type="evidence" value="ECO:0007669"/>
    <property type="project" value="UniProtKB-UniRule"/>
</dbReference>
<dbReference type="InterPro" id="IPR023091">
    <property type="entry name" value="MetalPrtase_cat_dom_sf_prd"/>
</dbReference>
<dbReference type="HOGENOM" id="CLU_106710_0_0_5"/>
<comment type="function">
    <text evidence="7">Single strand-specific metallo-endoribonuclease involved in late-stage 70S ribosome quality control and in maturation of the 3' terminus of the 16S rRNA.</text>
</comment>
<accession>L0EUU3</accession>
<dbReference type="Gene3D" id="3.40.390.30">
    <property type="entry name" value="Metalloproteases ('zincins'), catalytic domain"/>
    <property type="match status" value="1"/>
</dbReference>
<keyword evidence="4 7" id="KW-0255">Endonuclease</keyword>
<dbReference type="STRING" id="1215343.B488_01580"/>
<dbReference type="eggNOG" id="COG0319">
    <property type="taxonomic scope" value="Bacteria"/>
</dbReference>
<evidence type="ECO:0000313" key="8">
    <source>
        <dbReference type="EMBL" id="AGA64151.1"/>
    </source>
</evidence>
<name>L0EUU3_LIBCB</name>
<keyword evidence="3 7" id="KW-0479">Metal-binding</keyword>
<dbReference type="Proteomes" id="UP000010799">
    <property type="component" value="Chromosome"/>
</dbReference>
<feature type="binding site" evidence="7">
    <location>
        <position position="127"/>
    </location>
    <ligand>
        <name>Zn(2+)</name>
        <dbReference type="ChEBI" id="CHEBI:29105"/>
        <note>catalytic</note>
    </ligand>
</feature>
<gene>
    <name evidence="7" type="primary">ybeY</name>
    <name evidence="8" type="ordered locus">B488_01580</name>
</gene>
<dbReference type="Pfam" id="PF02130">
    <property type="entry name" value="YbeY"/>
    <property type="match status" value="1"/>
</dbReference>
<organism evidence="8 9">
    <name type="scientific">Liberibacter crescens (strain BT-1)</name>
    <dbReference type="NCBI Taxonomy" id="1215343"/>
    <lineage>
        <taxon>Bacteria</taxon>
        <taxon>Pseudomonadati</taxon>
        <taxon>Pseudomonadota</taxon>
        <taxon>Alphaproteobacteria</taxon>
        <taxon>Hyphomicrobiales</taxon>
        <taxon>Rhizobiaceae</taxon>
        <taxon>Liberibacter</taxon>
    </lineage>
</organism>
<dbReference type="EC" id="3.1.-.-" evidence="7"/>
<dbReference type="EMBL" id="CP003789">
    <property type="protein sequence ID" value="AGA64151.1"/>
    <property type="molecule type" value="Genomic_DNA"/>
</dbReference>
<dbReference type="GO" id="GO:0006364">
    <property type="term" value="P:rRNA processing"/>
    <property type="evidence" value="ECO:0007669"/>
    <property type="project" value="UniProtKB-UniRule"/>
</dbReference>
<keyword evidence="5 7" id="KW-0378">Hydrolase</keyword>
<evidence type="ECO:0000256" key="3">
    <source>
        <dbReference type="ARBA" id="ARBA00022723"/>
    </source>
</evidence>
<keyword evidence="9" id="KW-1185">Reference proteome</keyword>
<comment type="cofactor">
    <cofactor evidence="7">
        <name>Zn(2+)</name>
        <dbReference type="ChEBI" id="CHEBI:29105"/>
    </cofactor>
    <text evidence="7">Binds 1 zinc ion.</text>
</comment>
<dbReference type="AlphaFoldDB" id="L0EUU3"/>
<dbReference type="HAMAP" id="MF_00009">
    <property type="entry name" value="Endoribonucl_YbeY"/>
    <property type="match status" value="1"/>
</dbReference>
<feature type="binding site" evidence="7">
    <location>
        <position position="131"/>
    </location>
    <ligand>
        <name>Zn(2+)</name>
        <dbReference type="ChEBI" id="CHEBI:29105"/>
        <note>catalytic</note>
    </ligand>
</feature>
<dbReference type="PANTHER" id="PTHR46986">
    <property type="entry name" value="ENDORIBONUCLEASE YBEY, CHLOROPLASTIC"/>
    <property type="match status" value="1"/>
</dbReference>
<evidence type="ECO:0000256" key="5">
    <source>
        <dbReference type="ARBA" id="ARBA00022801"/>
    </source>
</evidence>
<evidence type="ECO:0000313" key="9">
    <source>
        <dbReference type="Proteomes" id="UP000010799"/>
    </source>
</evidence>
<keyword evidence="2 7" id="KW-0540">Nuclease</keyword>
<evidence type="ECO:0000256" key="6">
    <source>
        <dbReference type="ARBA" id="ARBA00022833"/>
    </source>
</evidence>
<proteinExistence type="inferred from homology"/>
<sequence>MNVPQLYIQIAVESTAWLRINNLYVFCDKIINEALRFLFSKDRPFVVERAIEVSFLFTDSISIRELNSIWRGVDKSTNVLSFPSNFCMDSKCLSVIGDIVLAYEVIEQEAIEFQKTFENHLTHLIIHGFLHLLGYNHVNDRDACIMEELETCILANLGFSDPYEGYILF</sequence>
<dbReference type="GO" id="GO:0004222">
    <property type="term" value="F:metalloendopeptidase activity"/>
    <property type="evidence" value="ECO:0007669"/>
    <property type="project" value="InterPro"/>
</dbReference>
<dbReference type="InterPro" id="IPR020549">
    <property type="entry name" value="YbeY_CS"/>
</dbReference>
<feature type="binding site" evidence="7">
    <location>
        <position position="137"/>
    </location>
    <ligand>
        <name>Zn(2+)</name>
        <dbReference type="ChEBI" id="CHEBI:29105"/>
        <note>catalytic</note>
    </ligand>
</feature>
<keyword evidence="7" id="KW-0963">Cytoplasm</keyword>
<reference evidence="8 9" key="1">
    <citation type="journal article" date="2012" name="Stand. Genomic Sci.">
        <title>Complete genome sequence of Liberibacter crescens BT-1.</title>
        <authorList>
            <person name="Leonard M.T."/>
            <person name="Fagen J.R."/>
            <person name="Davis-Richardson A.G."/>
            <person name="Davis M.J."/>
            <person name="Triplett E.W."/>
        </authorList>
    </citation>
    <scope>NUCLEOTIDE SEQUENCE [LARGE SCALE GENOMIC DNA]</scope>
    <source>
        <strain evidence="8 9">BT-1</strain>
    </source>
</reference>
<dbReference type="SUPFAM" id="SSF55486">
    <property type="entry name" value="Metalloproteases ('zincins'), catalytic domain"/>
    <property type="match status" value="1"/>
</dbReference>
<dbReference type="GO" id="GO:0004521">
    <property type="term" value="F:RNA endonuclease activity"/>
    <property type="evidence" value="ECO:0007669"/>
    <property type="project" value="UniProtKB-UniRule"/>
</dbReference>
<evidence type="ECO:0000256" key="4">
    <source>
        <dbReference type="ARBA" id="ARBA00022759"/>
    </source>
</evidence>
<dbReference type="InterPro" id="IPR002036">
    <property type="entry name" value="YbeY"/>
</dbReference>
<protein>
    <recommendedName>
        <fullName evidence="7">Endoribonuclease YbeY</fullName>
        <ecNumber evidence="7">3.1.-.-</ecNumber>
    </recommendedName>
</protein>
<comment type="similarity">
    <text evidence="1 7">Belongs to the endoribonuclease YbeY family.</text>
</comment>
<evidence type="ECO:0000256" key="7">
    <source>
        <dbReference type="HAMAP-Rule" id="MF_00009"/>
    </source>
</evidence>
<keyword evidence="6 7" id="KW-0862">Zinc</keyword>
<keyword evidence="7" id="KW-0690">Ribosome biogenesis</keyword>
<dbReference type="PANTHER" id="PTHR46986:SF1">
    <property type="entry name" value="ENDORIBONUCLEASE YBEY, CHLOROPLASTIC"/>
    <property type="match status" value="1"/>
</dbReference>
<evidence type="ECO:0000256" key="2">
    <source>
        <dbReference type="ARBA" id="ARBA00022722"/>
    </source>
</evidence>
<keyword evidence="7" id="KW-0698">rRNA processing</keyword>
<dbReference type="NCBIfam" id="TIGR00043">
    <property type="entry name" value="rRNA maturation RNase YbeY"/>
    <property type="match status" value="1"/>
</dbReference>
<comment type="subcellular location">
    <subcellularLocation>
        <location evidence="7">Cytoplasm</location>
    </subcellularLocation>
</comment>
<evidence type="ECO:0000256" key="1">
    <source>
        <dbReference type="ARBA" id="ARBA00010875"/>
    </source>
</evidence>
<dbReference type="PROSITE" id="PS01306">
    <property type="entry name" value="UPF0054"/>
    <property type="match status" value="1"/>
</dbReference>
<dbReference type="GO" id="GO:0005737">
    <property type="term" value="C:cytoplasm"/>
    <property type="evidence" value="ECO:0007669"/>
    <property type="project" value="UniProtKB-SubCell"/>
</dbReference>
<dbReference type="PATRIC" id="fig|1215343.11.peg.165"/>
<dbReference type="RefSeq" id="WP_015272578.1">
    <property type="nucleotide sequence ID" value="NC_019907.1"/>
</dbReference>
<dbReference type="SMR" id="L0EUU3"/>